<evidence type="ECO:0000256" key="6">
    <source>
        <dbReference type="SAM" id="SignalP"/>
    </source>
</evidence>
<dbReference type="InterPro" id="IPR010583">
    <property type="entry name" value="MipA"/>
</dbReference>
<accession>A0ABW0F441</accession>
<keyword evidence="8" id="KW-1185">Reference proteome</keyword>
<protein>
    <submittedName>
        <fullName evidence="7">MipA/OmpV family protein</fullName>
    </submittedName>
</protein>
<feature type="chain" id="PRO_5045377929" evidence="6">
    <location>
        <begin position="21"/>
        <end position="271"/>
    </location>
</feature>
<evidence type="ECO:0000313" key="7">
    <source>
        <dbReference type="EMBL" id="MFC5293323.1"/>
    </source>
</evidence>
<evidence type="ECO:0000256" key="2">
    <source>
        <dbReference type="ARBA" id="ARBA00005722"/>
    </source>
</evidence>
<organism evidence="7 8">
    <name type="scientific">Bosea minatitlanensis</name>
    <dbReference type="NCBI Taxonomy" id="128782"/>
    <lineage>
        <taxon>Bacteria</taxon>
        <taxon>Pseudomonadati</taxon>
        <taxon>Pseudomonadota</taxon>
        <taxon>Alphaproteobacteria</taxon>
        <taxon>Hyphomicrobiales</taxon>
        <taxon>Boseaceae</taxon>
        <taxon>Bosea</taxon>
    </lineage>
</organism>
<sequence length="271" mass="29197">MRVAIGSLACLLLLPAAAGAGEASPALSDPTPAKGWIVTLGGTVELGPKYEGANAAGLSFMPSISWRRAGEPESFSAPDDSLDYALYETDRFSFGVAGTWKSGRYSSSSPRLFGMRDVPWAIEAGLFAEYWPVQSRLRTRVEVRQGFHGHHGIVADFSADWVERFGRLTLSGGPRLSLGNASYMRRNFGVSPSEAMINPLLAPYSPSGGAKSLGVATALDYAWSEQWSTTLFARYDRMIDQAASSPLVRTVGQRDQVTVGLGASYSFRLDL</sequence>
<evidence type="ECO:0000256" key="3">
    <source>
        <dbReference type="ARBA" id="ARBA00022729"/>
    </source>
</evidence>
<evidence type="ECO:0000256" key="5">
    <source>
        <dbReference type="ARBA" id="ARBA00023237"/>
    </source>
</evidence>
<keyword evidence="5" id="KW-0998">Cell outer membrane</keyword>
<dbReference type="PANTHER" id="PTHR38776:SF1">
    <property type="entry name" value="MLTA-INTERACTING PROTEIN-RELATED"/>
    <property type="match status" value="1"/>
</dbReference>
<comment type="subcellular location">
    <subcellularLocation>
        <location evidence="1">Cell outer membrane</location>
    </subcellularLocation>
</comment>
<keyword evidence="4" id="KW-0472">Membrane</keyword>
<dbReference type="EMBL" id="JBHSLI010000003">
    <property type="protein sequence ID" value="MFC5293323.1"/>
    <property type="molecule type" value="Genomic_DNA"/>
</dbReference>
<comment type="similarity">
    <text evidence="2">Belongs to the MipA/OmpV family.</text>
</comment>
<reference evidence="8" key="1">
    <citation type="journal article" date="2019" name="Int. J. Syst. Evol. Microbiol.">
        <title>The Global Catalogue of Microorganisms (GCM) 10K type strain sequencing project: providing services to taxonomists for standard genome sequencing and annotation.</title>
        <authorList>
            <consortium name="The Broad Institute Genomics Platform"/>
            <consortium name="The Broad Institute Genome Sequencing Center for Infectious Disease"/>
            <person name="Wu L."/>
            <person name="Ma J."/>
        </authorList>
    </citation>
    <scope>NUCLEOTIDE SEQUENCE [LARGE SCALE GENOMIC DNA]</scope>
    <source>
        <strain evidence="8">CGMCC 1.15643</strain>
    </source>
</reference>
<evidence type="ECO:0000313" key="8">
    <source>
        <dbReference type="Proteomes" id="UP001595976"/>
    </source>
</evidence>
<comment type="caution">
    <text evidence="7">The sequence shown here is derived from an EMBL/GenBank/DDBJ whole genome shotgun (WGS) entry which is preliminary data.</text>
</comment>
<dbReference type="RefSeq" id="WP_260349498.1">
    <property type="nucleotide sequence ID" value="NZ_JAOAOS010000017.1"/>
</dbReference>
<dbReference type="PANTHER" id="PTHR38776">
    <property type="entry name" value="MLTA-INTERACTING PROTEIN-RELATED"/>
    <property type="match status" value="1"/>
</dbReference>
<name>A0ABW0F441_9HYPH</name>
<feature type="signal peptide" evidence="6">
    <location>
        <begin position="1"/>
        <end position="20"/>
    </location>
</feature>
<gene>
    <name evidence="7" type="ORF">ACFPK2_10025</name>
</gene>
<dbReference type="Pfam" id="PF06629">
    <property type="entry name" value="MipA"/>
    <property type="match status" value="1"/>
</dbReference>
<keyword evidence="3 6" id="KW-0732">Signal</keyword>
<dbReference type="Proteomes" id="UP001595976">
    <property type="component" value="Unassembled WGS sequence"/>
</dbReference>
<evidence type="ECO:0000256" key="1">
    <source>
        <dbReference type="ARBA" id="ARBA00004442"/>
    </source>
</evidence>
<proteinExistence type="inferred from homology"/>
<evidence type="ECO:0000256" key="4">
    <source>
        <dbReference type="ARBA" id="ARBA00023136"/>
    </source>
</evidence>